<organism evidence="2 3">
    <name type="scientific">Cronobacter phage LPCS28</name>
    <dbReference type="NCBI Taxonomy" id="2924885"/>
    <lineage>
        <taxon>Viruses</taxon>
        <taxon>Duplodnaviria</taxon>
        <taxon>Heunggongvirae</taxon>
        <taxon>Uroviricota</taxon>
        <taxon>Caudoviricetes</taxon>
        <taxon>Pantevenvirales</taxon>
        <taxon>Straboviridae</taxon>
        <taxon>Nanhuvirus</taxon>
        <taxon>Nanhuvirus LPCS28</taxon>
    </lineage>
</organism>
<reference evidence="2 3" key="1">
    <citation type="submission" date="2022-02" db="EMBL/GenBank/DDBJ databases">
        <authorList>
            <person name="Tian F."/>
            <person name="Li J."/>
            <person name="Li F."/>
            <person name="Tong Y."/>
        </authorList>
    </citation>
    <scope>NUCLEOTIDE SEQUENCE [LARGE SCALE GENOMIC DNA]</scope>
</reference>
<dbReference type="PROSITE" id="PS50835">
    <property type="entry name" value="IG_LIKE"/>
    <property type="match status" value="1"/>
</dbReference>
<dbReference type="EMBL" id="OM638103">
    <property type="protein sequence ID" value="UNY47134.1"/>
    <property type="molecule type" value="Genomic_DNA"/>
</dbReference>
<dbReference type="InterPro" id="IPR013783">
    <property type="entry name" value="Ig-like_fold"/>
</dbReference>
<dbReference type="Gene3D" id="2.60.40.10">
    <property type="entry name" value="Immunoglobulins"/>
    <property type="match status" value="1"/>
</dbReference>
<accession>A0AAE9K684</accession>
<dbReference type="CDD" id="cd00096">
    <property type="entry name" value="Ig"/>
    <property type="match status" value="1"/>
</dbReference>
<sequence length="515" mass="58008">MATLINIGGEHKDVLPLIYKETEWVQCIPWVFSDGMWRRTYDPGFVNLVTNSRLINGTDVSVSQGKISGVTPIGWTLGTMTAGSSYSTLSFADEEQVKSVRFISEQSRHYYITRISVEEGNTYTASAMIEQLGVRNGRKVLSVTGETASIEIDVDFDISKNMKLGRNEIQFYARTSGIVQFRIGACVDGQGDGDVTISRPQITKSFMDIPWQPTPIIAPYYGVTLLESYIESKDVLSYGDGEYSFDMTIRIEKDFNRPIMLFGRNESSGFSGLGFDERNMFVYRSGIRDRSAALSKHIPINRLIGLKIIWHKSGNYVSDIRLYLNGELIGRIPTTLYSGNIDCLFGYSGNRTTNLTVQSFNLKLKELHAFNVDEGKGNQLFDRNTDESFRIYGTEFIDFVWIQDMSPPIIITDTFDQVADIGSQVRFYADATFYLNAQWYKNDTILVGATGPELYINSVSSKDYGEYFCVFQNEFGSVKTSIARLKSPSDRSERMATEDGQYILTEDGIIILTEA</sequence>
<dbReference type="Proteomes" id="UP000832072">
    <property type="component" value="Segment"/>
</dbReference>
<dbReference type="InterPro" id="IPR013320">
    <property type="entry name" value="ConA-like_dom_sf"/>
</dbReference>
<evidence type="ECO:0000259" key="1">
    <source>
        <dbReference type="PROSITE" id="PS50835"/>
    </source>
</evidence>
<name>A0AAE9K684_9CAUD</name>
<gene>
    <name evidence="2" type="ORF">EHEKIMEA_00252</name>
</gene>
<keyword evidence="3" id="KW-1185">Reference proteome</keyword>
<dbReference type="SMART" id="SM00409">
    <property type="entry name" value="IG"/>
    <property type="match status" value="1"/>
</dbReference>
<dbReference type="SUPFAM" id="SSF49899">
    <property type="entry name" value="Concanavalin A-like lectins/glucanases"/>
    <property type="match status" value="1"/>
</dbReference>
<dbReference type="InterPro" id="IPR007110">
    <property type="entry name" value="Ig-like_dom"/>
</dbReference>
<dbReference type="InterPro" id="IPR036179">
    <property type="entry name" value="Ig-like_dom_sf"/>
</dbReference>
<protein>
    <recommendedName>
        <fullName evidence="1">Ig-like domain-containing protein</fullName>
    </recommendedName>
</protein>
<feature type="domain" description="Ig-like" evidence="1">
    <location>
        <begin position="439"/>
        <end position="483"/>
    </location>
</feature>
<evidence type="ECO:0000313" key="2">
    <source>
        <dbReference type="EMBL" id="UNY47134.1"/>
    </source>
</evidence>
<dbReference type="SUPFAM" id="SSF48726">
    <property type="entry name" value="Immunoglobulin"/>
    <property type="match status" value="1"/>
</dbReference>
<dbReference type="InterPro" id="IPR003599">
    <property type="entry name" value="Ig_sub"/>
</dbReference>
<proteinExistence type="predicted"/>
<evidence type="ECO:0000313" key="3">
    <source>
        <dbReference type="Proteomes" id="UP000832072"/>
    </source>
</evidence>